<evidence type="ECO:0000256" key="7">
    <source>
        <dbReference type="ARBA" id="ARBA00022777"/>
    </source>
</evidence>
<evidence type="ECO:0000256" key="4">
    <source>
        <dbReference type="ARBA" id="ARBA00022553"/>
    </source>
</evidence>
<accession>A0ABM6WQ00</accession>
<dbReference type="Pfam" id="PF02518">
    <property type="entry name" value="HATPase_c"/>
    <property type="match status" value="1"/>
</dbReference>
<protein>
    <recommendedName>
        <fullName evidence="3">histidine kinase</fullName>
        <ecNumber evidence="3">2.7.13.3</ecNumber>
    </recommendedName>
</protein>
<organism evidence="15 16">
    <name type="scientific">Paracoccus mutanolyticus</name>
    <dbReference type="NCBI Taxonomy" id="1499308"/>
    <lineage>
        <taxon>Bacteria</taxon>
        <taxon>Pseudomonadati</taxon>
        <taxon>Pseudomonadota</taxon>
        <taxon>Alphaproteobacteria</taxon>
        <taxon>Rhodobacterales</taxon>
        <taxon>Paracoccaceae</taxon>
        <taxon>Paracoccus</taxon>
    </lineage>
</organism>
<dbReference type="SUPFAM" id="SSF47384">
    <property type="entry name" value="Homodimeric domain of signal transducing histidine kinase"/>
    <property type="match status" value="1"/>
</dbReference>
<dbReference type="Pfam" id="PF00512">
    <property type="entry name" value="HisKA"/>
    <property type="match status" value="1"/>
</dbReference>
<evidence type="ECO:0000259" key="13">
    <source>
        <dbReference type="PROSITE" id="PS50109"/>
    </source>
</evidence>
<keyword evidence="10 12" id="KW-0472">Membrane</keyword>
<keyword evidence="4" id="KW-0597">Phosphoprotein</keyword>
<evidence type="ECO:0000259" key="14">
    <source>
        <dbReference type="PROSITE" id="PS50885"/>
    </source>
</evidence>
<dbReference type="EMBL" id="CP030239">
    <property type="protein sequence ID" value="AWX92654.1"/>
    <property type="molecule type" value="Genomic_DNA"/>
</dbReference>
<dbReference type="InterPro" id="IPR003594">
    <property type="entry name" value="HATPase_dom"/>
</dbReference>
<dbReference type="PANTHER" id="PTHR45436:SF15">
    <property type="entry name" value="SENSOR HISTIDINE KINASE CUSS"/>
    <property type="match status" value="1"/>
</dbReference>
<reference evidence="15 16" key="1">
    <citation type="submission" date="2018-06" db="EMBL/GenBank/DDBJ databases">
        <title>Complete genome sequence of Paracoccus mutanolyticus strain RSP-02 isolated from cellulosic waste.</title>
        <authorList>
            <person name="Amrutha R.N."/>
            <person name="Shrivastav A."/>
            <person name="Buddana S.K."/>
            <person name="Deshpande U."/>
            <person name="Prakasham R.S."/>
        </authorList>
    </citation>
    <scope>NUCLEOTIDE SEQUENCE [LARGE SCALE GENOMIC DNA]</scope>
    <source>
        <strain evidence="15 16">RSP-02</strain>
    </source>
</reference>
<keyword evidence="9" id="KW-0902">Two-component regulatory system</keyword>
<dbReference type="PANTHER" id="PTHR45436">
    <property type="entry name" value="SENSOR HISTIDINE KINASE YKOH"/>
    <property type="match status" value="1"/>
</dbReference>
<dbReference type="InterPro" id="IPR036097">
    <property type="entry name" value="HisK_dim/P_sf"/>
</dbReference>
<dbReference type="SUPFAM" id="SSF55874">
    <property type="entry name" value="ATPase domain of HSP90 chaperone/DNA topoisomerase II/histidine kinase"/>
    <property type="match status" value="1"/>
</dbReference>
<feature type="region of interest" description="Disordered" evidence="11">
    <location>
        <begin position="376"/>
        <end position="405"/>
    </location>
</feature>
<evidence type="ECO:0000256" key="6">
    <source>
        <dbReference type="ARBA" id="ARBA00022692"/>
    </source>
</evidence>
<dbReference type="InterPro" id="IPR050428">
    <property type="entry name" value="TCS_sensor_his_kinase"/>
</dbReference>
<dbReference type="InterPro" id="IPR003661">
    <property type="entry name" value="HisK_dim/P_dom"/>
</dbReference>
<dbReference type="Gene3D" id="1.10.287.130">
    <property type="match status" value="1"/>
</dbReference>
<evidence type="ECO:0000256" key="10">
    <source>
        <dbReference type="ARBA" id="ARBA00023136"/>
    </source>
</evidence>
<keyword evidence="7" id="KW-0418">Kinase</keyword>
<evidence type="ECO:0000256" key="2">
    <source>
        <dbReference type="ARBA" id="ARBA00004141"/>
    </source>
</evidence>
<dbReference type="PROSITE" id="PS50109">
    <property type="entry name" value="HIS_KIN"/>
    <property type="match status" value="1"/>
</dbReference>
<keyword evidence="8 12" id="KW-1133">Transmembrane helix</keyword>
<dbReference type="InterPro" id="IPR003660">
    <property type="entry name" value="HAMP_dom"/>
</dbReference>
<comment type="subcellular location">
    <subcellularLocation>
        <location evidence="2">Membrane</location>
        <topology evidence="2">Multi-pass membrane protein</topology>
    </subcellularLocation>
</comment>
<evidence type="ECO:0000256" key="11">
    <source>
        <dbReference type="SAM" id="MobiDB-lite"/>
    </source>
</evidence>
<keyword evidence="6 12" id="KW-0812">Transmembrane</keyword>
<feature type="transmembrane region" description="Helical" evidence="12">
    <location>
        <begin position="48"/>
        <end position="70"/>
    </location>
</feature>
<sequence>MFPDRIAPLRHRRTATHMVYATGYDAAGFALEFADPLAERAEAWRDSYLAFLLPMLAILPLGYMLVRWITAQALRPLDRMRAEVERRDSQMLSPMDAEAHPAELSAVIATLNGFMARLAQALEGERAFASNAAHELRTPVAIALAQVQRMQHETADDVQRDRLAAVGRALDRMSRLVTRLLQLARAESGIGRGAAPVDVARLLPHVLRDAHGDGSRLRVVLPEGPVPSQMDADALAIVVGNLIDNALQHAPEGTPVDIVLDDAGVLVVRNGGTPVAAADLARIADRFASRRSGGFGLARISPGRSRSRRAGGWSCTLGAGPRGRVRGAVASALTSKPGVRIACHTAPIAPLMMEVSRAHPSCCPCDGRRRAARPCRRPLRRSPGKMASRGRVEGRTDRQGLADRQCQDRGRLLRGLWQGRHGQAGRDLLRSRHVRGGRVG</sequence>
<comment type="catalytic activity">
    <reaction evidence="1">
        <text>ATP + protein L-histidine = ADP + protein N-phospho-L-histidine.</text>
        <dbReference type="EC" id="2.7.13.3"/>
    </reaction>
</comment>
<evidence type="ECO:0000256" key="12">
    <source>
        <dbReference type="SAM" id="Phobius"/>
    </source>
</evidence>
<gene>
    <name evidence="15" type="ORF">DPM13_04125</name>
</gene>
<feature type="compositionally biased region" description="Basic and acidic residues" evidence="11">
    <location>
        <begin position="390"/>
        <end position="405"/>
    </location>
</feature>
<dbReference type="Gene3D" id="3.30.565.10">
    <property type="entry name" value="Histidine kinase-like ATPase, C-terminal domain"/>
    <property type="match status" value="1"/>
</dbReference>
<dbReference type="InterPro" id="IPR036890">
    <property type="entry name" value="HATPase_C_sf"/>
</dbReference>
<dbReference type="CDD" id="cd00075">
    <property type="entry name" value="HATPase"/>
    <property type="match status" value="1"/>
</dbReference>
<evidence type="ECO:0000256" key="3">
    <source>
        <dbReference type="ARBA" id="ARBA00012438"/>
    </source>
</evidence>
<keyword evidence="16" id="KW-1185">Reference proteome</keyword>
<dbReference type="InterPro" id="IPR005467">
    <property type="entry name" value="His_kinase_dom"/>
</dbReference>
<dbReference type="PROSITE" id="PS50885">
    <property type="entry name" value="HAMP"/>
    <property type="match status" value="1"/>
</dbReference>
<dbReference type="CDD" id="cd00082">
    <property type="entry name" value="HisKA"/>
    <property type="match status" value="1"/>
</dbReference>
<keyword evidence="5" id="KW-0808">Transferase</keyword>
<name>A0ABM6WQ00_9RHOB</name>
<evidence type="ECO:0000256" key="5">
    <source>
        <dbReference type="ARBA" id="ARBA00022679"/>
    </source>
</evidence>
<dbReference type="SMART" id="SM00388">
    <property type="entry name" value="HisKA"/>
    <property type="match status" value="1"/>
</dbReference>
<proteinExistence type="predicted"/>
<evidence type="ECO:0000313" key="16">
    <source>
        <dbReference type="Proteomes" id="UP000249922"/>
    </source>
</evidence>
<evidence type="ECO:0000256" key="8">
    <source>
        <dbReference type="ARBA" id="ARBA00022989"/>
    </source>
</evidence>
<evidence type="ECO:0000256" key="9">
    <source>
        <dbReference type="ARBA" id="ARBA00023012"/>
    </source>
</evidence>
<evidence type="ECO:0000313" key="15">
    <source>
        <dbReference type="EMBL" id="AWX92654.1"/>
    </source>
</evidence>
<feature type="domain" description="Histidine kinase" evidence="13">
    <location>
        <begin position="131"/>
        <end position="298"/>
    </location>
</feature>
<evidence type="ECO:0000256" key="1">
    <source>
        <dbReference type="ARBA" id="ARBA00000085"/>
    </source>
</evidence>
<feature type="domain" description="HAMP" evidence="14">
    <location>
        <begin position="71"/>
        <end position="123"/>
    </location>
</feature>
<dbReference type="Proteomes" id="UP000249922">
    <property type="component" value="Chromosome"/>
</dbReference>
<dbReference type="EC" id="2.7.13.3" evidence="3"/>